<accession>A0A1M7U092</accession>
<protein>
    <recommendedName>
        <fullName evidence="5">PsiF repeat-containing protein</fullName>
    </recommendedName>
</protein>
<organism evidence="3 4">
    <name type="scientific">Bradyrhizobium erythrophlei</name>
    <dbReference type="NCBI Taxonomy" id="1437360"/>
    <lineage>
        <taxon>Bacteria</taxon>
        <taxon>Pseudomonadati</taxon>
        <taxon>Pseudomonadota</taxon>
        <taxon>Alphaproteobacteria</taxon>
        <taxon>Hyphomicrobiales</taxon>
        <taxon>Nitrobacteraceae</taxon>
        <taxon>Bradyrhizobium</taxon>
    </lineage>
</organism>
<gene>
    <name evidence="3" type="ORF">SAMN05444170_3178</name>
</gene>
<dbReference type="OrthoDB" id="8129694at2"/>
<feature type="chain" id="PRO_5012071068" description="PsiF repeat-containing protein" evidence="2">
    <location>
        <begin position="31"/>
        <end position="93"/>
    </location>
</feature>
<feature type="region of interest" description="Disordered" evidence="1">
    <location>
        <begin position="51"/>
        <end position="72"/>
    </location>
</feature>
<sequence>MNIIEPKSAVLLAGLLSCATLALSVSSAAAVEQCRFIQAKPEREACYARQEADLAAKRNKPEPKRDTTMESLQQMKQEDAELNRQLHGICRGC</sequence>
<evidence type="ECO:0000256" key="2">
    <source>
        <dbReference type="SAM" id="SignalP"/>
    </source>
</evidence>
<feature type="compositionally biased region" description="Basic and acidic residues" evidence="1">
    <location>
        <begin position="51"/>
        <end position="68"/>
    </location>
</feature>
<keyword evidence="2" id="KW-0732">Signal</keyword>
<proteinExistence type="predicted"/>
<reference evidence="4" key="1">
    <citation type="submission" date="2016-11" db="EMBL/GenBank/DDBJ databases">
        <authorList>
            <person name="Varghese N."/>
            <person name="Submissions S."/>
        </authorList>
    </citation>
    <scope>NUCLEOTIDE SEQUENCE [LARGE SCALE GENOMIC DNA]</scope>
    <source>
        <strain evidence="4">GAS401</strain>
    </source>
</reference>
<feature type="signal peptide" evidence="2">
    <location>
        <begin position="1"/>
        <end position="30"/>
    </location>
</feature>
<keyword evidence="4" id="KW-1185">Reference proteome</keyword>
<dbReference type="AlphaFoldDB" id="A0A1M7U092"/>
<dbReference type="RefSeq" id="WP_072818967.1">
    <property type="nucleotide sequence ID" value="NZ_LT670849.1"/>
</dbReference>
<evidence type="ECO:0000313" key="4">
    <source>
        <dbReference type="Proteomes" id="UP000184096"/>
    </source>
</evidence>
<dbReference type="PROSITE" id="PS51257">
    <property type="entry name" value="PROKAR_LIPOPROTEIN"/>
    <property type="match status" value="1"/>
</dbReference>
<dbReference type="Proteomes" id="UP000184096">
    <property type="component" value="Chromosome I"/>
</dbReference>
<evidence type="ECO:0000313" key="3">
    <source>
        <dbReference type="EMBL" id="SHN76399.1"/>
    </source>
</evidence>
<evidence type="ECO:0008006" key="5">
    <source>
        <dbReference type="Google" id="ProtNLM"/>
    </source>
</evidence>
<name>A0A1M7U092_9BRAD</name>
<evidence type="ECO:0000256" key="1">
    <source>
        <dbReference type="SAM" id="MobiDB-lite"/>
    </source>
</evidence>
<dbReference type="EMBL" id="LT670849">
    <property type="protein sequence ID" value="SHN76399.1"/>
    <property type="molecule type" value="Genomic_DNA"/>
</dbReference>